<keyword evidence="8" id="KW-0067">ATP-binding</keyword>
<reference evidence="13" key="1">
    <citation type="submission" date="2018-06" db="EMBL/GenBank/DDBJ databases">
        <authorList>
            <person name="Zhirakovskaya E."/>
        </authorList>
    </citation>
    <scope>NUCLEOTIDE SEQUENCE</scope>
</reference>
<evidence type="ECO:0000256" key="10">
    <source>
        <dbReference type="ARBA" id="ARBA00052101"/>
    </source>
</evidence>
<dbReference type="PIRSF" id="PIRSF000538">
    <property type="entry name" value="GlpK"/>
    <property type="match status" value="1"/>
</dbReference>
<dbReference type="Gene3D" id="3.30.420.40">
    <property type="match status" value="2"/>
</dbReference>
<dbReference type="InterPro" id="IPR018483">
    <property type="entry name" value="Carb_kinase_FGGY_CS"/>
</dbReference>
<evidence type="ECO:0000256" key="9">
    <source>
        <dbReference type="ARBA" id="ARBA00043149"/>
    </source>
</evidence>
<dbReference type="InterPro" id="IPR000577">
    <property type="entry name" value="Carb_kinase_FGGY"/>
</dbReference>
<proteinExistence type="inferred from homology"/>
<dbReference type="GO" id="GO:0006072">
    <property type="term" value="P:glycerol-3-phosphate metabolic process"/>
    <property type="evidence" value="ECO:0007669"/>
    <property type="project" value="InterPro"/>
</dbReference>
<dbReference type="InterPro" id="IPR005999">
    <property type="entry name" value="Glycerol_kin"/>
</dbReference>
<evidence type="ECO:0000256" key="3">
    <source>
        <dbReference type="ARBA" id="ARBA00012099"/>
    </source>
</evidence>
<keyword evidence="4 13" id="KW-0808">Transferase</keyword>
<protein>
    <recommendedName>
        <fullName evidence="3">glycerol kinase</fullName>
        <ecNumber evidence="3">2.7.1.30</ecNumber>
    </recommendedName>
    <alternativeName>
        <fullName evidence="9">ATP:glycerol 3-phosphotransferase</fullName>
    </alternativeName>
</protein>
<evidence type="ECO:0000256" key="8">
    <source>
        <dbReference type="ARBA" id="ARBA00022840"/>
    </source>
</evidence>
<comment type="catalytic activity">
    <reaction evidence="10">
        <text>glycerol + ATP = sn-glycerol 3-phosphate + ADP + H(+)</text>
        <dbReference type="Rhea" id="RHEA:21644"/>
        <dbReference type="ChEBI" id="CHEBI:15378"/>
        <dbReference type="ChEBI" id="CHEBI:17754"/>
        <dbReference type="ChEBI" id="CHEBI:30616"/>
        <dbReference type="ChEBI" id="CHEBI:57597"/>
        <dbReference type="ChEBI" id="CHEBI:456216"/>
        <dbReference type="EC" id="2.7.1.30"/>
    </reaction>
</comment>
<evidence type="ECO:0000259" key="11">
    <source>
        <dbReference type="Pfam" id="PF00370"/>
    </source>
</evidence>
<dbReference type="InterPro" id="IPR043129">
    <property type="entry name" value="ATPase_NBD"/>
</dbReference>
<evidence type="ECO:0000256" key="1">
    <source>
        <dbReference type="ARBA" id="ARBA00005190"/>
    </source>
</evidence>
<evidence type="ECO:0000313" key="13">
    <source>
        <dbReference type="EMBL" id="VAW77201.1"/>
    </source>
</evidence>
<organism evidence="13">
    <name type="scientific">hydrothermal vent metagenome</name>
    <dbReference type="NCBI Taxonomy" id="652676"/>
    <lineage>
        <taxon>unclassified sequences</taxon>
        <taxon>metagenomes</taxon>
        <taxon>ecological metagenomes</taxon>
    </lineage>
</organism>
<evidence type="ECO:0000256" key="7">
    <source>
        <dbReference type="ARBA" id="ARBA00022798"/>
    </source>
</evidence>
<evidence type="ECO:0000256" key="5">
    <source>
        <dbReference type="ARBA" id="ARBA00022741"/>
    </source>
</evidence>
<dbReference type="PROSITE" id="PS00933">
    <property type="entry name" value="FGGY_KINASES_1"/>
    <property type="match status" value="1"/>
</dbReference>
<dbReference type="NCBIfam" id="NF000756">
    <property type="entry name" value="PRK00047.1"/>
    <property type="match status" value="1"/>
</dbReference>
<dbReference type="GO" id="GO:0005829">
    <property type="term" value="C:cytosol"/>
    <property type="evidence" value="ECO:0007669"/>
    <property type="project" value="TreeGrafter"/>
</dbReference>
<accession>A0A3B0YCN5</accession>
<dbReference type="SUPFAM" id="SSF53067">
    <property type="entry name" value="Actin-like ATPase domain"/>
    <property type="match status" value="2"/>
</dbReference>
<dbReference type="FunFam" id="3.30.420.40:FF:000007">
    <property type="entry name" value="Glycerol kinase"/>
    <property type="match status" value="1"/>
</dbReference>
<comment type="pathway">
    <text evidence="1">Polyol metabolism; glycerol degradation via glycerol kinase pathway; sn-glycerol 3-phosphate from glycerol: step 1/1.</text>
</comment>
<dbReference type="AlphaFoldDB" id="A0A3B0YCN5"/>
<dbReference type="CDD" id="cd07769">
    <property type="entry name" value="ASKHA_NBD_FGGY_GK"/>
    <property type="match status" value="1"/>
</dbReference>
<gene>
    <name evidence="13" type="ORF">MNBD_GAMMA13-661</name>
</gene>
<feature type="domain" description="Carbohydrate kinase FGGY N-terminal" evidence="11">
    <location>
        <begin position="2"/>
        <end position="239"/>
    </location>
</feature>
<keyword evidence="5" id="KW-0547">Nucleotide-binding</keyword>
<dbReference type="PANTHER" id="PTHR10196:SF69">
    <property type="entry name" value="GLYCEROL KINASE"/>
    <property type="match status" value="1"/>
</dbReference>
<dbReference type="InterPro" id="IPR018484">
    <property type="entry name" value="FGGY_N"/>
</dbReference>
<dbReference type="FunFam" id="3.30.420.40:FF:000008">
    <property type="entry name" value="Glycerol kinase"/>
    <property type="match status" value="1"/>
</dbReference>
<evidence type="ECO:0000259" key="12">
    <source>
        <dbReference type="Pfam" id="PF02782"/>
    </source>
</evidence>
<dbReference type="NCBIfam" id="TIGR01311">
    <property type="entry name" value="glycerol_kin"/>
    <property type="match status" value="1"/>
</dbReference>
<sequence length="483" mass="52834">MYILAIDQGTTGTTSILYDRAGRIAARAYCEITQHYPQPGWVEHDAMEIWQSVVATVEELCSQHAGNIAAIGITNQRETTLLWNQHTGQPVYNAIVWQCRRTAEFCQQLQDHTDFVRAHTGLPLDAYFSGTKIRWLLDNAGIDNADDLLFGTIDSWLIWRLTGGAVHATDYSNASRTLLFDIHERCWSKPLAELIGVPLSLLPEVRASIGDFGKVTSIPALKGIPILGVAGDQQAALFGQTCFQPGQTKNTYGTGGFVVMNTGQQAIQSKRGLLTTLAIDGSGAPCYAMEGSVFIAGAALQWLRDELRLITSATDSEMMAQAVDDNGGVYLVPAFVGLGTPHWNMQARATLTGMTRGTNRNHIVRAALEAMAYQTNDVIGLMEQESGKNIETLAVDGGACANNFLMQFQADILDRPLIRPQIIESTSLGTAYMAGLAAGLWEDTDKLTQMKLTDAEFQPGMPSSQRQRYLQGWQHAVRQCLTD</sequence>
<dbReference type="InterPro" id="IPR018485">
    <property type="entry name" value="FGGY_C"/>
</dbReference>
<dbReference type="EC" id="2.7.1.30" evidence="3"/>
<dbReference type="GO" id="GO:0005524">
    <property type="term" value="F:ATP binding"/>
    <property type="evidence" value="ECO:0007669"/>
    <property type="project" value="UniProtKB-KW"/>
</dbReference>
<evidence type="ECO:0000256" key="2">
    <source>
        <dbReference type="ARBA" id="ARBA00009156"/>
    </source>
</evidence>
<dbReference type="GO" id="GO:0004370">
    <property type="term" value="F:glycerol kinase activity"/>
    <property type="evidence" value="ECO:0007669"/>
    <property type="project" value="UniProtKB-EC"/>
</dbReference>
<dbReference type="Pfam" id="PF00370">
    <property type="entry name" value="FGGY_N"/>
    <property type="match status" value="1"/>
</dbReference>
<keyword evidence="6 13" id="KW-0418">Kinase</keyword>
<evidence type="ECO:0000256" key="4">
    <source>
        <dbReference type="ARBA" id="ARBA00022679"/>
    </source>
</evidence>
<dbReference type="PROSITE" id="PS00445">
    <property type="entry name" value="FGGY_KINASES_2"/>
    <property type="match status" value="1"/>
</dbReference>
<evidence type="ECO:0000256" key="6">
    <source>
        <dbReference type="ARBA" id="ARBA00022777"/>
    </source>
</evidence>
<dbReference type="GO" id="GO:0019563">
    <property type="term" value="P:glycerol catabolic process"/>
    <property type="evidence" value="ECO:0007669"/>
    <property type="project" value="TreeGrafter"/>
</dbReference>
<dbReference type="Pfam" id="PF02782">
    <property type="entry name" value="FGGY_C"/>
    <property type="match status" value="1"/>
</dbReference>
<dbReference type="EMBL" id="UOFK01000113">
    <property type="protein sequence ID" value="VAW77201.1"/>
    <property type="molecule type" value="Genomic_DNA"/>
</dbReference>
<keyword evidence="7" id="KW-0319">Glycerol metabolism</keyword>
<comment type="similarity">
    <text evidence="2">Belongs to the FGGY kinase family.</text>
</comment>
<feature type="domain" description="Carbohydrate kinase FGGY C-terminal" evidence="12">
    <location>
        <begin position="250"/>
        <end position="438"/>
    </location>
</feature>
<name>A0A3B0YCN5_9ZZZZ</name>
<dbReference type="PANTHER" id="PTHR10196">
    <property type="entry name" value="SUGAR KINASE"/>
    <property type="match status" value="1"/>
</dbReference>